<feature type="region of interest" description="Disordered" evidence="1">
    <location>
        <begin position="938"/>
        <end position="989"/>
    </location>
</feature>
<accession>A0A267FPB9</accession>
<evidence type="ECO:0000313" key="4">
    <source>
        <dbReference type="Proteomes" id="UP000215902"/>
    </source>
</evidence>
<dbReference type="InterPro" id="IPR027876">
    <property type="entry name" value="DUF4550"/>
</dbReference>
<dbReference type="Proteomes" id="UP000215902">
    <property type="component" value="Unassembled WGS sequence"/>
</dbReference>
<proteinExistence type="predicted"/>
<feature type="compositionally biased region" description="Low complexity" evidence="1">
    <location>
        <begin position="1"/>
        <end position="14"/>
    </location>
</feature>
<dbReference type="EMBL" id="NIVC01000917">
    <property type="protein sequence ID" value="PAA74879.1"/>
    <property type="molecule type" value="Genomic_DNA"/>
</dbReference>
<feature type="compositionally biased region" description="Basic and acidic residues" evidence="1">
    <location>
        <begin position="1010"/>
        <end position="1022"/>
    </location>
</feature>
<dbReference type="PANTHER" id="PTHR33667:SF7">
    <property type="entry name" value="RIKEN CDNA 1810020O05 GENE"/>
    <property type="match status" value="1"/>
</dbReference>
<evidence type="ECO:0000256" key="1">
    <source>
        <dbReference type="SAM" id="MobiDB-lite"/>
    </source>
</evidence>
<feature type="compositionally biased region" description="Basic and acidic residues" evidence="1">
    <location>
        <begin position="278"/>
        <end position="287"/>
    </location>
</feature>
<protein>
    <recommendedName>
        <fullName evidence="2">DUF4550 domain-containing protein</fullName>
    </recommendedName>
</protein>
<gene>
    <name evidence="3" type="ORF">BOX15_Mlig021297g4</name>
</gene>
<feature type="region of interest" description="Disordered" evidence="1">
    <location>
        <begin position="273"/>
        <end position="323"/>
    </location>
</feature>
<feature type="compositionally biased region" description="Low complexity" evidence="1">
    <location>
        <begin position="951"/>
        <end position="981"/>
    </location>
</feature>
<feature type="compositionally biased region" description="Low complexity" evidence="1">
    <location>
        <begin position="375"/>
        <end position="388"/>
    </location>
</feature>
<name>A0A267FPB9_9PLAT</name>
<feature type="compositionally biased region" description="Basic residues" evidence="1">
    <location>
        <begin position="297"/>
        <end position="306"/>
    </location>
</feature>
<dbReference type="STRING" id="282301.A0A267FPB9"/>
<comment type="caution">
    <text evidence="3">The sequence shown here is derived from an EMBL/GenBank/DDBJ whole genome shotgun (WGS) entry which is preliminary data.</text>
</comment>
<evidence type="ECO:0000313" key="3">
    <source>
        <dbReference type="EMBL" id="PAA74879.1"/>
    </source>
</evidence>
<feature type="region of interest" description="Disordered" evidence="1">
    <location>
        <begin position="349"/>
        <end position="445"/>
    </location>
</feature>
<reference evidence="3 4" key="1">
    <citation type="submission" date="2017-06" db="EMBL/GenBank/DDBJ databases">
        <title>A platform for efficient transgenesis in Macrostomum lignano, a flatworm model organism for stem cell research.</title>
        <authorList>
            <person name="Berezikov E."/>
        </authorList>
    </citation>
    <scope>NUCLEOTIDE SEQUENCE [LARGE SCALE GENOMIC DNA]</scope>
    <source>
        <strain evidence="3">DV1</strain>
        <tissue evidence="3">Whole organism</tissue>
    </source>
</reference>
<feature type="region of interest" description="Disordered" evidence="1">
    <location>
        <begin position="1003"/>
        <end position="1037"/>
    </location>
</feature>
<keyword evidence="4" id="KW-1185">Reference proteome</keyword>
<feature type="compositionally biased region" description="Low complexity" evidence="1">
    <location>
        <begin position="308"/>
        <end position="323"/>
    </location>
</feature>
<dbReference type="Pfam" id="PF15084">
    <property type="entry name" value="DUF4550"/>
    <property type="match status" value="1"/>
</dbReference>
<feature type="region of interest" description="Disordered" evidence="1">
    <location>
        <begin position="1"/>
        <end position="90"/>
    </location>
</feature>
<sequence length="1356" mass="147636">MSGHQHQQGQQLLQAPRSRSGGRNRTNAGGDVSPAGSEGSRSELTTPATALHDETPPPDDDGPGIVTRDLAFETRPVRRRKTKEAPPPGTHDVTFYVTIAFAVPMSITEEDPGGDGRKLNYYHVEYRVFPDELIKADVVLFGHEAAKVFADSGQSSRSEYRNVKLWGDGDDLWVVWQQSYQAAVTDSTLMSLSTHRFELKIWDAKEKCSTKAKYDRTRNFKFPAAPIGRDERQYGVRGTLARLSRLYERKIPTRLWLNRPLPHETMAMRDAALAASREATEAARAEAGDAGDETAAGRRRTGRGRRSGGASRSTQQQLQLQQQQRDEFGLYAVTKFDGLGRPQTFNKLTRLAGASGPDPDDFKVRQNAGRPQQGPASSSATAAAPPATGRSGELSGIDELSRLGSAVPGAGGVTDRASELDGEGGGVGGTSSAAGKARGKRQVHPEWERNGRVRIELNLAALFTTDCVIERLAEPAQNLEDAFVMLCISEPLLSDAQKESLNPLSIRIRSVQCMPLEPYGQQGLRDRCEPVYCQYTFFDQPLHRTAGREHGEKVVWDDVQVVLTGRKDPVSLCEYAKGPGFWLEIHDRDRRPEEQRLEPALFGDDLEDEKISSVGLVSAKRTQYGAFPGSRVRAWDPHGRARVDLSGLLHGQRLIEAEIPIQRCEPPSPLGVGSDAGNRVPGVAGAVDGPTQTPLEAGDFTNSGATVKVMLQLARPLAGGINRPARFGRIVLTFDYHNVALLHRLRAMLRSINAAAFDLSSLPEHAIATALTSRKLEADSSGSAQQQQQQAAAEEAAVSGFHLADGRRHLFVVEGPAGQGVASVWAAMQPRGPGDDLHVMFNAEVTFSKRLYGSLGLDFPCIRLYDRLEAILEQSVLYVRDTVPRDCFLCLSKLGSLLTSKSMMSAVKSENFPTPGMLASLTKEFSVPVGIDDMIHMESGAAPPPQQVRDAAAPAERAAQGQPAARSRPSQTAAQTPAQTAISGIQRSRTCPDFVRSNVRSVQAKSAAVADERRQRLAEAEARCGPPATSPTPAYNYSTQALNSTELALAEIRRRMRPDRRYTYMPEYHAAGTLAPVDVKRLSQEAAADSRARWLSPAGWACPGHKTSAEANVHPRRPDPARLDALAEPWSENDLHAAQLQPSVPGREPLSWPERRADLDLWRQSRGPFGQEPHSIFPTGDVKDAEAAEVANRERADWEAAVVVDSARIRTHRRLPGTEMTERGHNAASNQLDRLTGLLKDPAVKFGFIYPGVRDVPALAVHAGNSGADQAGSQSKAFMPGDREARSLAVDYLERPEHGRGFRLICDTKSPVYKRHAPPLTESERRAQLHATARSFLALPAAGAKSAPVAKQQAAA</sequence>
<feature type="domain" description="DUF4550" evidence="2">
    <location>
        <begin position="120"/>
        <end position="218"/>
    </location>
</feature>
<organism evidence="3 4">
    <name type="scientific">Macrostomum lignano</name>
    <dbReference type="NCBI Taxonomy" id="282301"/>
    <lineage>
        <taxon>Eukaryota</taxon>
        <taxon>Metazoa</taxon>
        <taxon>Spiralia</taxon>
        <taxon>Lophotrochozoa</taxon>
        <taxon>Platyhelminthes</taxon>
        <taxon>Rhabditophora</taxon>
        <taxon>Macrostomorpha</taxon>
        <taxon>Macrostomida</taxon>
        <taxon>Macrostomidae</taxon>
        <taxon>Macrostomum</taxon>
    </lineage>
</organism>
<dbReference type="OrthoDB" id="188352at2759"/>
<evidence type="ECO:0000259" key="2">
    <source>
        <dbReference type="Pfam" id="PF15084"/>
    </source>
</evidence>
<dbReference type="PANTHER" id="PTHR33667">
    <property type="entry name" value="SI:DKEY-57N24.6"/>
    <property type="match status" value="1"/>
</dbReference>